<dbReference type="PANTHER" id="PTHR33154:SF18">
    <property type="entry name" value="ARSENICAL RESISTANCE OPERON REPRESSOR"/>
    <property type="match status" value="1"/>
</dbReference>
<dbReference type="InterPro" id="IPR036390">
    <property type="entry name" value="WH_DNA-bd_sf"/>
</dbReference>
<dbReference type="GO" id="GO:0003700">
    <property type="term" value="F:DNA-binding transcription factor activity"/>
    <property type="evidence" value="ECO:0007669"/>
    <property type="project" value="InterPro"/>
</dbReference>
<protein>
    <submittedName>
        <fullName evidence="5">Metalloregulator ArsR/SmtB family transcription factor</fullName>
    </submittedName>
</protein>
<dbReference type="PROSITE" id="PS50987">
    <property type="entry name" value="HTH_ARSR_2"/>
    <property type="match status" value="1"/>
</dbReference>
<dbReference type="InterPro" id="IPR001845">
    <property type="entry name" value="HTH_ArsR_DNA-bd_dom"/>
</dbReference>
<dbReference type="InterPro" id="IPR051081">
    <property type="entry name" value="HTH_MetalResp_TranReg"/>
</dbReference>
<dbReference type="EMBL" id="JANDBC010000001">
    <property type="protein sequence ID" value="MCP9289953.1"/>
    <property type="molecule type" value="Genomic_DNA"/>
</dbReference>
<dbReference type="SMART" id="SM00418">
    <property type="entry name" value="HTH_ARSR"/>
    <property type="match status" value="1"/>
</dbReference>
<dbReference type="CDD" id="cd00090">
    <property type="entry name" value="HTH_ARSR"/>
    <property type="match status" value="1"/>
</dbReference>
<feature type="domain" description="HTH arsR-type" evidence="4">
    <location>
        <begin position="25"/>
        <end position="119"/>
    </location>
</feature>
<dbReference type="AlphaFoldDB" id="A0A9X2L0D6"/>
<dbReference type="Gene3D" id="1.10.10.10">
    <property type="entry name" value="Winged helix-like DNA-binding domain superfamily/Winged helix DNA-binding domain"/>
    <property type="match status" value="1"/>
</dbReference>
<dbReference type="SUPFAM" id="SSF46785">
    <property type="entry name" value="Winged helix' DNA-binding domain"/>
    <property type="match status" value="1"/>
</dbReference>
<evidence type="ECO:0000256" key="1">
    <source>
        <dbReference type="ARBA" id="ARBA00023015"/>
    </source>
</evidence>
<gene>
    <name evidence="5" type="ORF">NM125_00005</name>
</gene>
<comment type="caution">
    <text evidence="5">The sequence shown here is derived from an EMBL/GenBank/DDBJ whole genome shotgun (WGS) entry which is preliminary data.</text>
</comment>
<evidence type="ECO:0000259" key="4">
    <source>
        <dbReference type="PROSITE" id="PS50987"/>
    </source>
</evidence>
<keyword evidence="3" id="KW-0804">Transcription</keyword>
<name>A0A9X2L0D6_9BACT</name>
<accession>A0A9X2L0D6</accession>
<dbReference type="InterPro" id="IPR011991">
    <property type="entry name" value="ArsR-like_HTH"/>
</dbReference>
<evidence type="ECO:0000256" key="2">
    <source>
        <dbReference type="ARBA" id="ARBA00023125"/>
    </source>
</evidence>
<dbReference type="Proteomes" id="UP001139125">
    <property type="component" value="Unassembled WGS sequence"/>
</dbReference>
<proteinExistence type="predicted"/>
<dbReference type="InterPro" id="IPR036388">
    <property type="entry name" value="WH-like_DNA-bd_sf"/>
</dbReference>
<dbReference type="RefSeq" id="WP_255131561.1">
    <property type="nucleotide sequence ID" value="NZ_JANDBC010000001.1"/>
</dbReference>
<evidence type="ECO:0000313" key="5">
    <source>
        <dbReference type="EMBL" id="MCP9289953.1"/>
    </source>
</evidence>
<keyword evidence="1" id="KW-0805">Transcription regulation</keyword>
<organism evidence="5 6">
    <name type="scientific">Gracilimonas sediminicola</name>
    <dbReference type="NCBI Taxonomy" id="2952158"/>
    <lineage>
        <taxon>Bacteria</taxon>
        <taxon>Pseudomonadati</taxon>
        <taxon>Balneolota</taxon>
        <taxon>Balneolia</taxon>
        <taxon>Balneolales</taxon>
        <taxon>Balneolaceae</taxon>
        <taxon>Gracilimonas</taxon>
    </lineage>
</organism>
<evidence type="ECO:0000313" key="6">
    <source>
        <dbReference type="Proteomes" id="UP001139125"/>
    </source>
</evidence>
<evidence type="ECO:0000256" key="3">
    <source>
        <dbReference type="ARBA" id="ARBA00023163"/>
    </source>
</evidence>
<dbReference type="GO" id="GO:0003677">
    <property type="term" value="F:DNA binding"/>
    <property type="evidence" value="ECO:0007669"/>
    <property type="project" value="UniProtKB-KW"/>
</dbReference>
<keyword evidence="2" id="KW-0238">DNA-binding</keyword>
<keyword evidence="6" id="KW-1185">Reference proteome</keyword>
<sequence>MNKQSCIRDVADLNQINRCIDSISAVESSILKLSDILKLAGNDVRLKILFLLSTEEDLCPCDLSDILDMTVPAVSQHLRKLKDAGLLGSRREGKLIFYSLQEPYDELLKPLFNQIENNAIMEVLAA</sequence>
<reference evidence="5" key="1">
    <citation type="submission" date="2022-06" db="EMBL/GenBank/DDBJ databases">
        <title>Gracilimonas sp. CAU 1638 isolated from sea sediment.</title>
        <authorList>
            <person name="Kim W."/>
        </authorList>
    </citation>
    <scope>NUCLEOTIDE SEQUENCE</scope>
    <source>
        <strain evidence="5">CAU 1638</strain>
    </source>
</reference>
<dbReference type="NCBIfam" id="NF033788">
    <property type="entry name" value="HTH_metalloreg"/>
    <property type="match status" value="1"/>
</dbReference>
<dbReference type="PRINTS" id="PR00778">
    <property type="entry name" value="HTHARSR"/>
</dbReference>
<dbReference type="Pfam" id="PF01022">
    <property type="entry name" value="HTH_5"/>
    <property type="match status" value="1"/>
</dbReference>
<dbReference type="PANTHER" id="PTHR33154">
    <property type="entry name" value="TRANSCRIPTIONAL REGULATOR, ARSR FAMILY"/>
    <property type="match status" value="1"/>
</dbReference>